<feature type="domain" description="DUF7841" evidence="1">
    <location>
        <begin position="100"/>
        <end position="214"/>
    </location>
</feature>
<keyword evidence="3" id="KW-1185">Reference proteome</keyword>
<evidence type="ECO:0000313" key="3">
    <source>
        <dbReference type="Proteomes" id="UP000593828"/>
    </source>
</evidence>
<dbReference type="Pfam" id="PF25223">
    <property type="entry name" value="DUF7841"/>
    <property type="match status" value="1"/>
</dbReference>
<dbReference type="Proteomes" id="UP000593828">
    <property type="component" value="Segment"/>
</dbReference>
<dbReference type="GeneID" id="65128826"/>
<evidence type="ECO:0000259" key="1">
    <source>
        <dbReference type="Pfam" id="PF25223"/>
    </source>
</evidence>
<organism evidence="2 3">
    <name type="scientific">uncultured phage cr106_1</name>
    <dbReference type="NCBI Taxonomy" id="2772062"/>
    <lineage>
        <taxon>Viruses</taxon>
        <taxon>Duplodnaviria</taxon>
        <taxon>Heunggongvirae</taxon>
        <taxon>Uroviricota</taxon>
        <taxon>Caudoviricetes</taxon>
        <taxon>Crassvirales</taxon>
        <taxon>Steigviridae</taxon>
        <taxon>Asinivirinae</taxon>
        <taxon>Mahstovirus</taxon>
        <taxon>Mahstovirus faecalis</taxon>
    </lineage>
</organism>
<protein>
    <recommendedName>
        <fullName evidence="1">DUF7841 domain-containing protein</fullName>
    </recommendedName>
</protein>
<reference evidence="2 3" key="1">
    <citation type="submission" date="2020-07" db="EMBL/GenBank/DDBJ databases">
        <title>Taxonomic proposal: Crassvirales, a new order of highly abundant and diverse bacterial viruses.</title>
        <authorList>
            <person name="Shkoporov A.N."/>
            <person name="Stockdale S.R."/>
            <person name="Guerin E."/>
            <person name="Ross R.P."/>
            <person name="Hill C."/>
        </authorList>
    </citation>
    <scope>NUCLEOTIDE SEQUENCE [LARGE SCALE GENOMIC DNA]</scope>
</reference>
<proteinExistence type="predicted"/>
<accession>A0A7M1RVN8</accession>
<dbReference type="KEGG" id="vg:65128826"/>
<dbReference type="RefSeq" id="YP_010110514.1">
    <property type="nucleotide sequence ID" value="NC_055871.1"/>
</dbReference>
<sequence>MDEIILREYLKNKGRGMSDDDFMRKLKEHFETEKFARGRGRGRGMRRDSERGEFFEEDFKDIRDPYEMYEDFYFNRHSPKGEFIEQMKYMDHEDKKRLMEMMLEGNEGEHFNESYAKYTVSQMYHTENGRKYVGEKFDMSKAKEVCERYRGIIPQSVTHADVYVAINAQYHDYCELFKAWFGDNIDTKIIESAINFWFKDDDYKGGCKIWKYFKEA</sequence>
<dbReference type="InterPro" id="IPR057163">
    <property type="entry name" value="DUF7841"/>
</dbReference>
<evidence type="ECO:0000313" key="2">
    <source>
        <dbReference type="EMBL" id="QOR58356.1"/>
    </source>
</evidence>
<dbReference type="EMBL" id="MT774378">
    <property type="protein sequence ID" value="QOR58356.1"/>
    <property type="molecule type" value="Genomic_DNA"/>
</dbReference>
<name>A0A7M1RVN8_9CAUD</name>